<accession>A0A067DC77</accession>
<dbReference type="PRINTS" id="PR00364">
    <property type="entry name" value="DISEASERSIST"/>
</dbReference>
<feature type="non-terminal residue" evidence="6">
    <location>
        <position position="472"/>
    </location>
</feature>
<sequence>MSTLKNVQNALLDPDISIIGMYGMGGVGKTTLVKEVARRAKKDMLFDEVVFAEVSETPDIGKIQGELADQLGMKFSQGEIADQRGMKFSQESDVPGRARKLYARLQKENKILVILDNIWEDLDLEKVGVPSGNDWRGCKVLLTARDRHVLGSIGSKTFQIDVLNEEEAWTLFKKMTGDCAEKGELNFVAIDITKECGGLPIAIVTLAKALRNKSCVSAWKDALRQLKRPSPGNFDGVLAKTLEGIDTVEEARDKVCTSVQELKDACLLLDGENSDWFSMHDVVRDVAISIASRDRRVFTMRNEVDPRKWADKYLLKKCSTISLHGNNISEIPQGWECPQLEFFYIFAPEDSPLKIPDNIFMGMPKLKVLLFIRMRLLSLPSSIRLLTDLRTLCLDGCKLEDIRIIGELKELEILSLQGCDIEHLPREIGQLTQLKLLDLSYCFELKVIAPNVLSNLSQLEELYMATCCIKWE</sequence>
<dbReference type="Pfam" id="PF00931">
    <property type="entry name" value="NB-ARC"/>
    <property type="match status" value="1"/>
</dbReference>
<evidence type="ECO:0000256" key="4">
    <source>
        <dbReference type="ARBA" id="ARBA00022840"/>
    </source>
</evidence>
<dbReference type="PANTHER" id="PTHR33463:SF203">
    <property type="entry name" value="AAA+ ATPASE DOMAIN-CONTAINING PROTEIN"/>
    <property type="match status" value="1"/>
</dbReference>
<dbReference type="Pfam" id="PF13855">
    <property type="entry name" value="LRR_8"/>
    <property type="match status" value="1"/>
</dbReference>
<dbReference type="InterPro" id="IPR001611">
    <property type="entry name" value="Leu-rich_rpt"/>
</dbReference>
<dbReference type="PANTHER" id="PTHR33463">
    <property type="entry name" value="NB-ARC DOMAIN-CONTAINING PROTEIN-RELATED"/>
    <property type="match status" value="1"/>
</dbReference>
<organism evidence="6 7">
    <name type="scientific">Citrus sinensis</name>
    <name type="common">Sweet orange</name>
    <name type="synonym">Citrus aurantium var. sinensis</name>
    <dbReference type="NCBI Taxonomy" id="2711"/>
    <lineage>
        <taxon>Eukaryota</taxon>
        <taxon>Viridiplantae</taxon>
        <taxon>Streptophyta</taxon>
        <taxon>Embryophyta</taxon>
        <taxon>Tracheophyta</taxon>
        <taxon>Spermatophyta</taxon>
        <taxon>Magnoliopsida</taxon>
        <taxon>eudicotyledons</taxon>
        <taxon>Gunneridae</taxon>
        <taxon>Pentapetalae</taxon>
        <taxon>rosids</taxon>
        <taxon>malvids</taxon>
        <taxon>Sapindales</taxon>
        <taxon>Rutaceae</taxon>
        <taxon>Aurantioideae</taxon>
        <taxon>Citrus</taxon>
    </lineage>
</organism>
<dbReference type="InterPro" id="IPR002182">
    <property type="entry name" value="NB-ARC"/>
</dbReference>
<keyword evidence="4" id="KW-0067">ATP-binding</keyword>
<dbReference type="SUPFAM" id="SSF52540">
    <property type="entry name" value="P-loop containing nucleoside triphosphate hydrolases"/>
    <property type="match status" value="1"/>
</dbReference>
<dbReference type="Gene3D" id="3.80.10.10">
    <property type="entry name" value="Ribonuclease Inhibitor"/>
    <property type="match status" value="1"/>
</dbReference>
<name>A0A067DC77_CITSI</name>
<evidence type="ECO:0000259" key="5">
    <source>
        <dbReference type="SMART" id="SM00382"/>
    </source>
</evidence>
<comment type="similarity">
    <text evidence="1">Belongs to the disease resistance NB-LRR family.</text>
</comment>
<evidence type="ECO:0000256" key="2">
    <source>
        <dbReference type="ARBA" id="ARBA00022741"/>
    </source>
</evidence>
<dbReference type="AlphaFoldDB" id="A0A067DC77"/>
<evidence type="ECO:0000256" key="1">
    <source>
        <dbReference type="ARBA" id="ARBA00008894"/>
    </source>
</evidence>
<dbReference type="SMART" id="SM00382">
    <property type="entry name" value="AAA"/>
    <property type="match status" value="1"/>
</dbReference>
<dbReference type="EMBL" id="KK785891">
    <property type="protein sequence ID" value="KDO40609.1"/>
    <property type="molecule type" value="Genomic_DNA"/>
</dbReference>
<feature type="domain" description="AAA+ ATPase" evidence="5">
    <location>
        <begin position="15"/>
        <end position="166"/>
    </location>
</feature>
<dbReference type="GO" id="GO:0005524">
    <property type="term" value="F:ATP binding"/>
    <property type="evidence" value="ECO:0007669"/>
    <property type="project" value="UniProtKB-KW"/>
</dbReference>
<dbReference type="InterPro" id="IPR027417">
    <property type="entry name" value="P-loop_NTPase"/>
</dbReference>
<dbReference type="Gene3D" id="3.40.50.300">
    <property type="entry name" value="P-loop containing nucleotide triphosphate hydrolases"/>
    <property type="match status" value="1"/>
</dbReference>
<evidence type="ECO:0000256" key="3">
    <source>
        <dbReference type="ARBA" id="ARBA00022821"/>
    </source>
</evidence>
<gene>
    <name evidence="6" type="ORF">CISIN_1g0029391mg</name>
</gene>
<reference evidence="6 7" key="1">
    <citation type="submission" date="2014-04" db="EMBL/GenBank/DDBJ databases">
        <authorList>
            <consortium name="International Citrus Genome Consortium"/>
            <person name="Gmitter F."/>
            <person name="Chen C."/>
            <person name="Farmerie W."/>
            <person name="Harkins T."/>
            <person name="Desany B."/>
            <person name="Mohiuddin M."/>
            <person name="Kodira C."/>
            <person name="Borodovsky M."/>
            <person name="Lomsadze A."/>
            <person name="Burns P."/>
            <person name="Jenkins J."/>
            <person name="Prochnik S."/>
            <person name="Shu S."/>
            <person name="Chapman J."/>
            <person name="Pitluck S."/>
            <person name="Schmutz J."/>
            <person name="Rokhsar D."/>
        </authorList>
    </citation>
    <scope>NUCLEOTIDE SEQUENCE</scope>
</reference>
<evidence type="ECO:0000313" key="6">
    <source>
        <dbReference type="EMBL" id="KDO40609.1"/>
    </source>
</evidence>
<evidence type="ECO:0000313" key="7">
    <source>
        <dbReference type="Proteomes" id="UP000027120"/>
    </source>
</evidence>
<proteinExistence type="inferred from homology"/>
<dbReference type="Gene3D" id="1.10.8.430">
    <property type="entry name" value="Helical domain of apoptotic protease-activating factors"/>
    <property type="match status" value="1"/>
</dbReference>
<dbReference type="SUPFAM" id="SSF52058">
    <property type="entry name" value="L domain-like"/>
    <property type="match status" value="1"/>
</dbReference>
<keyword evidence="7" id="KW-1185">Reference proteome</keyword>
<dbReference type="InterPro" id="IPR042197">
    <property type="entry name" value="Apaf_helical"/>
</dbReference>
<dbReference type="InterPro" id="IPR032675">
    <property type="entry name" value="LRR_dom_sf"/>
</dbReference>
<protein>
    <recommendedName>
        <fullName evidence="5">AAA+ ATPase domain-containing protein</fullName>
    </recommendedName>
</protein>
<keyword evidence="3" id="KW-0611">Plant defense</keyword>
<dbReference type="GO" id="GO:0006952">
    <property type="term" value="P:defense response"/>
    <property type="evidence" value="ECO:0007669"/>
    <property type="project" value="UniProtKB-KW"/>
</dbReference>
<dbReference type="InterPro" id="IPR050905">
    <property type="entry name" value="Plant_NBS-LRR"/>
</dbReference>
<dbReference type="InterPro" id="IPR003593">
    <property type="entry name" value="AAA+_ATPase"/>
</dbReference>
<dbReference type="GO" id="GO:0043531">
    <property type="term" value="F:ADP binding"/>
    <property type="evidence" value="ECO:0007669"/>
    <property type="project" value="InterPro"/>
</dbReference>
<keyword evidence="2" id="KW-0547">Nucleotide-binding</keyword>
<dbReference type="FunFam" id="3.40.50.300:FF:001091">
    <property type="entry name" value="Probable disease resistance protein At1g61300"/>
    <property type="match status" value="1"/>
</dbReference>
<dbReference type="Proteomes" id="UP000027120">
    <property type="component" value="Unassembled WGS sequence"/>
</dbReference>